<dbReference type="EMBL" id="BMAW01018918">
    <property type="protein sequence ID" value="GFT60885.1"/>
    <property type="molecule type" value="Genomic_DNA"/>
</dbReference>
<keyword evidence="2" id="KW-1185">Reference proteome</keyword>
<dbReference type="Proteomes" id="UP000887013">
    <property type="component" value="Unassembled WGS sequence"/>
</dbReference>
<dbReference type="AlphaFoldDB" id="A0A8X6PCN1"/>
<gene>
    <name evidence="1" type="ORF">NPIL_322881</name>
</gene>
<proteinExistence type="predicted"/>
<comment type="caution">
    <text evidence="1">The sequence shown here is derived from an EMBL/GenBank/DDBJ whole genome shotgun (WGS) entry which is preliminary data.</text>
</comment>
<evidence type="ECO:0000313" key="2">
    <source>
        <dbReference type="Proteomes" id="UP000887013"/>
    </source>
</evidence>
<protein>
    <submittedName>
        <fullName evidence="1">Uncharacterized protein</fullName>
    </submittedName>
</protein>
<sequence length="102" mass="12250">MKILMRRRWEELICSFHQTEDQSPVFASKSNQARCEFSQPCRQENTISGRAAQQEGDCGRRQKKINCANRWRPTFEKWFTKLRKLNIEKTDSDVPHSAWFQW</sequence>
<accession>A0A8X6PCN1</accession>
<organism evidence="1 2">
    <name type="scientific">Nephila pilipes</name>
    <name type="common">Giant wood spider</name>
    <name type="synonym">Nephila maculata</name>
    <dbReference type="NCBI Taxonomy" id="299642"/>
    <lineage>
        <taxon>Eukaryota</taxon>
        <taxon>Metazoa</taxon>
        <taxon>Ecdysozoa</taxon>
        <taxon>Arthropoda</taxon>
        <taxon>Chelicerata</taxon>
        <taxon>Arachnida</taxon>
        <taxon>Araneae</taxon>
        <taxon>Araneomorphae</taxon>
        <taxon>Entelegynae</taxon>
        <taxon>Araneoidea</taxon>
        <taxon>Nephilidae</taxon>
        <taxon>Nephila</taxon>
    </lineage>
</organism>
<evidence type="ECO:0000313" key="1">
    <source>
        <dbReference type="EMBL" id="GFT60885.1"/>
    </source>
</evidence>
<reference evidence="1" key="1">
    <citation type="submission" date="2020-08" db="EMBL/GenBank/DDBJ databases">
        <title>Multicomponent nature underlies the extraordinary mechanical properties of spider dragline silk.</title>
        <authorList>
            <person name="Kono N."/>
            <person name="Nakamura H."/>
            <person name="Mori M."/>
            <person name="Yoshida Y."/>
            <person name="Ohtoshi R."/>
            <person name="Malay A.D."/>
            <person name="Moran D.A.P."/>
            <person name="Tomita M."/>
            <person name="Numata K."/>
            <person name="Arakawa K."/>
        </authorList>
    </citation>
    <scope>NUCLEOTIDE SEQUENCE</scope>
</reference>
<name>A0A8X6PCN1_NEPPI</name>